<accession>A0A822Y9S3</accession>
<organism evidence="2 3">
    <name type="scientific">Nelumbo nucifera</name>
    <name type="common">Sacred lotus</name>
    <dbReference type="NCBI Taxonomy" id="4432"/>
    <lineage>
        <taxon>Eukaryota</taxon>
        <taxon>Viridiplantae</taxon>
        <taxon>Streptophyta</taxon>
        <taxon>Embryophyta</taxon>
        <taxon>Tracheophyta</taxon>
        <taxon>Spermatophyta</taxon>
        <taxon>Magnoliopsida</taxon>
        <taxon>Proteales</taxon>
        <taxon>Nelumbonaceae</taxon>
        <taxon>Nelumbo</taxon>
    </lineage>
</organism>
<evidence type="ECO:0000313" key="3">
    <source>
        <dbReference type="Proteomes" id="UP000607653"/>
    </source>
</evidence>
<feature type="region of interest" description="Disordered" evidence="1">
    <location>
        <begin position="1"/>
        <end position="26"/>
    </location>
</feature>
<dbReference type="EMBL" id="DUZY01000002">
    <property type="protein sequence ID" value="DAD28009.1"/>
    <property type="molecule type" value="Genomic_DNA"/>
</dbReference>
<sequence length="37" mass="4009">MKIKRKRCKSSVEQTSISNGLSAGIPAGSVSRLFELE</sequence>
<evidence type="ECO:0000256" key="1">
    <source>
        <dbReference type="SAM" id="MobiDB-lite"/>
    </source>
</evidence>
<proteinExistence type="predicted"/>
<protein>
    <submittedName>
        <fullName evidence="2">Uncharacterized protein</fullName>
    </submittedName>
</protein>
<comment type="caution">
    <text evidence="2">The sequence shown here is derived from an EMBL/GenBank/DDBJ whole genome shotgun (WGS) entry which is preliminary data.</text>
</comment>
<name>A0A822Y9S3_NELNU</name>
<gene>
    <name evidence="2" type="ORF">HUJ06_029477</name>
</gene>
<dbReference type="Proteomes" id="UP000607653">
    <property type="component" value="Unassembled WGS sequence"/>
</dbReference>
<keyword evidence="3" id="KW-1185">Reference proteome</keyword>
<reference evidence="2 3" key="1">
    <citation type="journal article" date="2020" name="Mol. Biol. Evol.">
        <title>Distinct Expression and Methylation Patterns for Genes with Different Fates following a Single Whole-Genome Duplication in Flowering Plants.</title>
        <authorList>
            <person name="Shi T."/>
            <person name="Rahmani R.S."/>
            <person name="Gugger P.F."/>
            <person name="Wang M."/>
            <person name="Li H."/>
            <person name="Zhang Y."/>
            <person name="Li Z."/>
            <person name="Wang Q."/>
            <person name="Van de Peer Y."/>
            <person name="Marchal K."/>
            <person name="Chen J."/>
        </authorList>
    </citation>
    <scope>NUCLEOTIDE SEQUENCE [LARGE SCALE GENOMIC DNA]</scope>
    <source>
        <tissue evidence="2">Leaf</tissue>
    </source>
</reference>
<dbReference type="AlphaFoldDB" id="A0A822Y9S3"/>
<evidence type="ECO:0000313" key="2">
    <source>
        <dbReference type="EMBL" id="DAD28009.1"/>
    </source>
</evidence>
<feature type="compositionally biased region" description="Polar residues" evidence="1">
    <location>
        <begin position="11"/>
        <end position="21"/>
    </location>
</feature>